<organism evidence="8 9">
    <name type="scientific">Anaeramoeba flamelloides</name>
    <dbReference type="NCBI Taxonomy" id="1746091"/>
    <lineage>
        <taxon>Eukaryota</taxon>
        <taxon>Metamonada</taxon>
        <taxon>Anaeramoebidae</taxon>
        <taxon>Anaeramoeba</taxon>
    </lineage>
</organism>
<dbReference type="EC" id="3.4.16.-" evidence="7"/>
<dbReference type="GO" id="GO:0006508">
    <property type="term" value="P:proteolysis"/>
    <property type="evidence" value="ECO:0007669"/>
    <property type="project" value="UniProtKB-KW"/>
</dbReference>
<dbReference type="Proteomes" id="UP001146793">
    <property type="component" value="Unassembled WGS sequence"/>
</dbReference>
<evidence type="ECO:0000256" key="5">
    <source>
        <dbReference type="ARBA" id="ARBA00022801"/>
    </source>
</evidence>
<dbReference type="InterPro" id="IPR001563">
    <property type="entry name" value="Peptidase_S10"/>
</dbReference>
<evidence type="ECO:0000256" key="4">
    <source>
        <dbReference type="ARBA" id="ARBA00022729"/>
    </source>
</evidence>
<dbReference type="PANTHER" id="PTHR11802:SF472">
    <property type="entry name" value="SERINE CARBOXYPEPTIDASE CPVL-RELATED"/>
    <property type="match status" value="1"/>
</dbReference>
<dbReference type="Pfam" id="PF00450">
    <property type="entry name" value="Peptidase_S10"/>
    <property type="match status" value="1"/>
</dbReference>
<dbReference type="InterPro" id="IPR018202">
    <property type="entry name" value="Ser_caboxypep_ser_AS"/>
</dbReference>
<evidence type="ECO:0000256" key="6">
    <source>
        <dbReference type="ARBA" id="ARBA00023180"/>
    </source>
</evidence>
<evidence type="ECO:0000256" key="1">
    <source>
        <dbReference type="ARBA" id="ARBA00009431"/>
    </source>
</evidence>
<evidence type="ECO:0000256" key="3">
    <source>
        <dbReference type="ARBA" id="ARBA00022670"/>
    </source>
</evidence>
<reference evidence="8" key="1">
    <citation type="submission" date="2022-08" db="EMBL/GenBank/DDBJ databases">
        <title>Novel sulphate-reducing endosymbionts in the free-living metamonad Anaeramoeba.</title>
        <authorList>
            <person name="Jerlstrom-Hultqvist J."/>
            <person name="Cepicka I."/>
            <person name="Gallot-Lavallee L."/>
            <person name="Salas-Leiva D."/>
            <person name="Curtis B.A."/>
            <person name="Zahonova K."/>
            <person name="Pipaliya S."/>
            <person name="Dacks J."/>
            <person name="Roger A.J."/>
        </authorList>
    </citation>
    <scope>NUCLEOTIDE SEQUENCE</scope>
    <source>
        <strain evidence="8">Busselton2</strain>
    </source>
</reference>
<accession>A0AAV7Z6B3</accession>
<dbReference type="SUPFAM" id="SSF53474">
    <property type="entry name" value="alpha/beta-Hydrolases"/>
    <property type="match status" value="1"/>
</dbReference>
<feature type="chain" id="PRO_5043086346" description="Carboxypeptidase" evidence="7">
    <location>
        <begin position="21"/>
        <end position="431"/>
    </location>
</feature>
<dbReference type="InterPro" id="IPR029058">
    <property type="entry name" value="AB_hydrolase_fold"/>
</dbReference>
<dbReference type="EMBL" id="JANTQA010000036">
    <property type="protein sequence ID" value="KAJ3436685.1"/>
    <property type="molecule type" value="Genomic_DNA"/>
</dbReference>
<evidence type="ECO:0000256" key="7">
    <source>
        <dbReference type="RuleBase" id="RU361156"/>
    </source>
</evidence>
<comment type="caution">
    <text evidence="8">The sequence shown here is derived from an EMBL/GenBank/DDBJ whole genome shotgun (WGS) entry which is preliminary data.</text>
</comment>
<dbReference type="PROSITE" id="PS00131">
    <property type="entry name" value="CARBOXYPEPT_SER_SER"/>
    <property type="match status" value="1"/>
</dbReference>
<feature type="signal peptide" evidence="7">
    <location>
        <begin position="1"/>
        <end position="20"/>
    </location>
</feature>
<comment type="similarity">
    <text evidence="1 7">Belongs to the peptidase S10 family.</text>
</comment>
<dbReference type="PANTHER" id="PTHR11802">
    <property type="entry name" value="SERINE PROTEASE FAMILY S10 SERINE CARBOXYPEPTIDASE"/>
    <property type="match status" value="1"/>
</dbReference>
<evidence type="ECO:0000313" key="8">
    <source>
        <dbReference type="EMBL" id="KAJ3436685.1"/>
    </source>
</evidence>
<dbReference type="PRINTS" id="PR00724">
    <property type="entry name" value="CRBOXYPTASEC"/>
</dbReference>
<protein>
    <recommendedName>
        <fullName evidence="7">Carboxypeptidase</fullName>
        <ecNumber evidence="7">3.4.16.-</ecNumber>
    </recommendedName>
</protein>
<dbReference type="Gene3D" id="3.40.50.1820">
    <property type="entry name" value="alpha/beta hydrolase"/>
    <property type="match status" value="1"/>
</dbReference>
<proteinExistence type="inferred from homology"/>
<keyword evidence="4 7" id="KW-0732">Signal</keyword>
<dbReference type="AlphaFoldDB" id="A0AAV7Z6B3"/>
<keyword evidence="6" id="KW-0325">Glycoprotein</keyword>
<keyword evidence="2 7" id="KW-0121">Carboxypeptidase</keyword>
<name>A0AAV7Z6B3_9EUKA</name>
<gene>
    <name evidence="8" type="ORF">M0812_18747</name>
</gene>
<evidence type="ECO:0000256" key="2">
    <source>
        <dbReference type="ARBA" id="ARBA00022645"/>
    </source>
</evidence>
<keyword evidence="3 7" id="KW-0645">Protease</keyword>
<evidence type="ECO:0000313" key="9">
    <source>
        <dbReference type="Proteomes" id="UP001146793"/>
    </source>
</evidence>
<dbReference type="GO" id="GO:0004185">
    <property type="term" value="F:serine-type carboxypeptidase activity"/>
    <property type="evidence" value="ECO:0007669"/>
    <property type="project" value="UniProtKB-UniRule"/>
</dbReference>
<sequence>MHKFFNLFLFLLIFFNVSHLHPFVVINDLSPDEIWTKTEFVLSGHVGYSGYINVNQTMDANLFYIFWESLDQNPDAPVLLWLQGGPGCSSLWGLFKENGPLLIQSDGSLLTNPWTWNNNYAILYIDNPVGAGFSYSTNPKGYVTSESQMSQDLYTGLKVFFAKYTKYSANDFYVFGESYAGKYVPAIAYRIHEDGNKLNMKGFGIGDGLSDPSLQTNYFADYSYSTGLLDEQERIDIKLLEADLILQIENQEWDNCLDNFEKITNEISELSGGINKYDIRLYQPYDSKPITNFLNLQSVKDTFGANSDWEFCAKETRNGLKIDFCQSVKPLVDVLIQSGYQALFYSGQFDLIVNYMGSSNFIEQINWSGKQNWLESDRVVWKNNDEVVGYVKNYQNLYHILINKAGHMSPMNQPQNTLDMVSRFINNKPFS</sequence>
<keyword evidence="5 7" id="KW-0378">Hydrolase</keyword>